<accession>A0A1R2D1S2</accession>
<sequence length="569" mass="65861">MKGTLTQLYWPRSCLNKEGYIIGWSIRGFTCCVICVVKSSFDQLNESLKKLGEKAEILGIVGKEYEQDTARTKADLWITAESSEDKVSIMELHCCGYKYKANAHIIFFDDAEASKNNCAFLCPGIFHREVLNYSSKIKKSELSTFQIVCQKMNRSCFVQQMLKNEINLSTQGVSRKKNEDSWGSALIYIMKDFGELCYTLYTFKISIIGCSIQELPFRSQFIQQLISRLWLLRIWESNKRHLKPKFSSPFICRTYNNSYIRVKSALFTIWADFLFGLIFLFILHLFSTDALVVVHTLGSTIHIEVLKSEVNWLMGLPAGFKPNEALDNAVGSNILILINSWNYVTTYLTRFEGEIVQFFAIFGLFGISFQLALLSDLVDFCTLHIHYIYVLVGKVYYWQVRSIFSLCRLIIGQKKNVLKNRIDKGKFEIDEILLGALIVTGLMFLYPTIAMYYLCFVSIWLSIQALQLMLMCLLVVVNHLPIYLIFGYFVEPWLFMKSVYFEIIDQPQMTEFPTNYLMMKTQKHSFLSLFSGLVQNLLKQISELVNFSIVKHIVFGTRIPRTKCFESKY</sequence>
<dbReference type="PANTHER" id="PTHR21329">
    <property type="entry name" value="PHOSPHATIDYLINOSITOL N-ACETYLGLUCOSAMINYLTRANSFERASE SUBUNIT Q-RELATED"/>
    <property type="match status" value="1"/>
</dbReference>
<keyword evidence="1" id="KW-1133">Transmembrane helix</keyword>
<dbReference type="Pfam" id="PF05024">
    <property type="entry name" value="Gpi1"/>
    <property type="match status" value="1"/>
</dbReference>
<feature type="transmembrane region" description="Helical" evidence="1">
    <location>
        <begin position="387"/>
        <end position="411"/>
    </location>
</feature>
<dbReference type="GO" id="GO:0006506">
    <property type="term" value="P:GPI anchor biosynthetic process"/>
    <property type="evidence" value="ECO:0007669"/>
    <property type="project" value="InterPro"/>
</dbReference>
<dbReference type="EMBL" id="MPUH01000016">
    <property type="protein sequence ID" value="OMJ95181.1"/>
    <property type="molecule type" value="Genomic_DNA"/>
</dbReference>
<dbReference type="AlphaFoldDB" id="A0A1R2D1S2"/>
<protein>
    <submittedName>
        <fullName evidence="2">Uncharacterized protein</fullName>
    </submittedName>
</protein>
<dbReference type="GO" id="GO:0016020">
    <property type="term" value="C:membrane"/>
    <property type="evidence" value="ECO:0007669"/>
    <property type="project" value="InterPro"/>
</dbReference>
<dbReference type="InterPro" id="IPR007720">
    <property type="entry name" value="PigQ/GPI1"/>
</dbReference>
<proteinExistence type="predicted"/>
<evidence type="ECO:0000313" key="2">
    <source>
        <dbReference type="EMBL" id="OMJ95181.1"/>
    </source>
</evidence>
<feature type="transmembrane region" description="Helical" evidence="1">
    <location>
        <begin position="468"/>
        <end position="490"/>
    </location>
</feature>
<keyword evidence="1" id="KW-0812">Transmembrane</keyword>
<evidence type="ECO:0000313" key="3">
    <source>
        <dbReference type="Proteomes" id="UP000187209"/>
    </source>
</evidence>
<organism evidence="2 3">
    <name type="scientific">Stentor coeruleus</name>
    <dbReference type="NCBI Taxonomy" id="5963"/>
    <lineage>
        <taxon>Eukaryota</taxon>
        <taxon>Sar</taxon>
        <taxon>Alveolata</taxon>
        <taxon>Ciliophora</taxon>
        <taxon>Postciliodesmatophora</taxon>
        <taxon>Heterotrichea</taxon>
        <taxon>Heterotrichida</taxon>
        <taxon>Stentoridae</taxon>
        <taxon>Stentor</taxon>
    </lineage>
</organism>
<keyword evidence="3" id="KW-1185">Reference proteome</keyword>
<feature type="transmembrane region" description="Helical" evidence="1">
    <location>
        <begin position="265"/>
        <end position="286"/>
    </location>
</feature>
<feature type="transmembrane region" description="Helical" evidence="1">
    <location>
        <begin position="432"/>
        <end position="462"/>
    </location>
</feature>
<dbReference type="OrthoDB" id="70250at2759"/>
<dbReference type="Proteomes" id="UP000187209">
    <property type="component" value="Unassembled WGS sequence"/>
</dbReference>
<keyword evidence="1" id="KW-0472">Membrane</keyword>
<comment type="caution">
    <text evidence="2">The sequence shown here is derived from an EMBL/GenBank/DDBJ whole genome shotgun (WGS) entry which is preliminary data.</text>
</comment>
<name>A0A1R2D1S2_9CILI</name>
<dbReference type="PANTHER" id="PTHR21329:SF3">
    <property type="entry name" value="PHOSPHATIDYLINOSITOL N-ACETYLGLUCOSAMINYLTRANSFERASE SUBUNIT Q"/>
    <property type="match status" value="1"/>
</dbReference>
<evidence type="ECO:0000256" key="1">
    <source>
        <dbReference type="SAM" id="Phobius"/>
    </source>
</evidence>
<feature type="transmembrane region" description="Helical" evidence="1">
    <location>
        <begin position="355"/>
        <end position="375"/>
    </location>
</feature>
<gene>
    <name evidence="2" type="ORF">SteCoe_1559</name>
</gene>
<reference evidence="2 3" key="1">
    <citation type="submission" date="2016-11" db="EMBL/GenBank/DDBJ databases">
        <title>The macronuclear genome of Stentor coeruleus: a giant cell with tiny introns.</title>
        <authorList>
            <person name="Slabodnick M."/>
            <person name="Ruby J.G."/>
            <person name="Reiff S.B."/>
            <person name="Swart E.C."/>
            <person name="Gosai S."/>
            <person name="Prabakaran S."/>
            <person name="Witkowska E."/>
            <person name="Larue G.E."/>
            <person name="Fisher S."/>
            <person name="Freeman R.M."/>
            <person name="Gunawardena J."/>
            <person name="Chu W."/>
            <person name="Stover N.A."/>
            <person name="Gregory B.D."/>
            <person name="Nowacki M."/>
            <person name="Derisi J."/>
            <person name="Roy S.W."/>
            <person name="Marshall W.F."/>
            <person name="Sood P."/>
        </authorList>
    </citation>
    <scope>NUCLEOTIDE SEQUENCE [LARGE SCALE GENOMIC DNA]</scope>
    <source>
        <strain evidence="2">WM001</strain>
    </source>
</reference>
<feature type="transmembrane region" description="Helical" evidence="1">
    <location>
        <begin position="329"/>
        <end position="348"/>
    </location>
</feature>
<dbReference type="GO" id="GO:0005783">
    <property type="term" value="C:endoplasmic reticulum"/>
    <property type="evidence" value="ECO:0007669"/>
    <property type="project" value="TreeGrafter"/>
</dbReference>